<proteinExistence type="predicted"/>
<feature type="region of interest" description="Disordered" evidence="1">
    <location>
        <begin position="29"/>
        <end position="48"/>
    </location>
</feature>
<gene>
    <name evidence="3" type="ORF">ACFFLM_21640</name>
</gene>
<dbReference type="RefSeq" id="WP_380015615.1">
    <property type="nucleotide sequence ID" value="NZ_JBHLYR010000063.1"/>
</dbReference>
<accession>A0ABV6B6M5</accession>
<feature type="signal peptide" evidence="2">
    <location>
        <begin position="1"/>
        <end position="24"/>
    </location>
</feature>
<sequence length="48" mass="4994">MKFRIKAVLFIVTAVLTIASGSLNVGLTADNGKPSTPRTDGSMSIWAG</sequence>
<keyword evidence="4" id="KW-1185">Reference proteome</keyword>
<reference evidence="3 4" key="1">
    <citation type="submission" date="2024-09" db="EMBL/GenBank/DDBJ databases">
        <authorList>
            <person name="Sun Q."/>
            <person name="Mori K."/>
        </authorList>
    </citation>
    <scope>NUCLEOTIDE SEQUENCE [LARGE SCALE GENOMIC DNA]</scope>
    <source>
        <strain evidence="3 4">JCM 13503</strain>
    </source>
</reference>
<name>A0ABV6B6M5_9DEIO</name>
<evidence type="ECO:0000256" key="2">
    <source>
        <dbReference type="SAM" id="SignalP"/>
    </source>
</evidence>
<keyword evidence="2" id="KW-0732">Signal</keyword>
<evidence type="ECO:0000256" key="1">
    <source>
        <dbReference type="SAM" id="MobiDB-lite"/>
    </source>
</evidence>
<dbReference type="Proteomes" id="UP001589733">
    <property type="component" value="Unassembled WGS sequence"/>
</dbReference>
<organism evidence="3 4">
    <name type="scientific">Deinococcus oregonensis</name>
    <dbReference type="NCBI Taxonomy" id="1805970"/>
    <lineage>
        <taxon>Bacteria</taxon>
        <taxon>Thermotogati</taxon>
        <taxon>Deinococcota</taxon>
        <taxon>Deinococci</taxon>
        <taxon>Deinococcales</taxon>
        <taxon>Deinococcaceae</taxon>
        <taxon>Deinococcus</taxon>
    </lineage>
</organism>
<evidence type="ECO:0000313" key="4">
    <source>
        <dbReference type="Proteomes" id="UP001589733"/>
    </source>
</evidence>
<feature type="compositionally biased region" description="Polar residues" evidence="1">
    <location>
        <begin position="33"/>
        <end position="42"/>
    </location>
</feature>
<evidence type="ECO:0000313" key="3">
    <source>
        <dbReference type="EMBL" id="MFB9994565.1"/>
    </source>
</evidence>
<comment type="caution">
    <text evidence="3">The sequence shown here is derived from an EMBL/GenBank/DDBJ whole genome shotgun (WGS) entry which is preliminary data.</text>
</comment>
<dbReference type="EMBL" id="JBHLYR010000063">
    <property type="protein sequence ID" value="MFB9994565.1"/>
    <property type="molecule type" value="Genomic_DNA"/>
</dbReference>
<protein>
    <submittedName>
        <fullName evidence="3">Uncharacterized protein</fullName>
    </submittedName>
</protein>
<feature type="chain" id="PRO_5045494612" evidence="2">
    <location>
        <begin position="25"/>
        <end position="48"/>
    </location>
</feature>